<dbReference type="CDD" id="cd06261">
    <property type="entry name" value="TM_PBP2"/>
    <property type="match status" value="1"/>
</dbReference>
<dbReference type="GO" id="GO:0055085">
    <property type="term" value="P:transmembrane transport"/>
    <property type="evidence" value="ECO:0007669"/>
    <property type="project" value="InterPro"/>
</dbReference>
<feature type="transmembrane region" description="Helical" evidence="7">
    <location>
        <begin position="7"/>
        <end position="26"/>
    </location>
</feature>
<dbReference type="AlphaFoldDB" id="X1UKW3"/>
<dbReference type="Gene3D" id="1.10.3720.10">
    <property type="entry name" value="MetI-like"/>
    <property type="match status" value="1"/>
</dbReference>
<name>X1UKW3_9ZZZZ</name>
<dbReference type="Pfam" id="PF00528">
    <property type="entry name" value="BPD_transp_1"/>
    <property type="match status" value="1"/>
</dbReference>
<evidence type="ECO:0000256" key="2">
    <source>
        <dbReference type="ARBA" id="ARBA00022448"/>
    </source>
</evidence>
<evidence type="ECO:0000259" key="8">
    <source>
        <dbReference type="PROSITE" id="PS50928"/>
    </source>
</evidence>
<proteinExistence type="predicted"/>
<keyword evidence="5 7" id="KW-1133">Transmembrane helix</keyword>
<comment type="subcellular location">
    <subcellularLocation>
        <location evidence="1">Cell membrane</location>
        <topology evidence="1">Multi-pass membrane protein</topology>
    </subcellularLocation>
</comment>
<accession>X1UKW3</accession>
<feature type="transmembrane region" description="Helical" evidence="7">
    <location>
        <begin position="98"/>
        <end position="118"/>
    </location>
</feature>
<evidence type="ECO:0000256" key="5">
    <source>
        <dbReference type="ARBA" id="ARBA00022989"/>
    </source>
</evidence>
<dbReference type="PANTHER" id="PTHR43744">
    <property type="entry name" value="ABC TRANSPORTER PERMEASE PROTEIN MG189-RELATED-RELATED"/>
    <property type="match status" value="1"/>
</dbReference>
<evidence type="ECO:0000313" key="9">
    <source>
        <dbReference type="EMBL" id="GAI92959.1"/>
    </source>
</evidence>
<dbReference type="GO" id="GO:0005886">
    <property type="term" value="C:plasma membrane"/>
    <property type="evidence" value="ECO:0007669"/>
    <property type="project" value="UniProtKB-SubCell"/>
</dbReference>
<dbReference type="EMBL" id="BARW01021872">
    <property type="protein sequence ID" value="GAI92959.1"/>
    <property type="molecule type" value="Genomic_DNA"/>
</dbReference>
<gene>
    <name evidence="9" type="ORF">S12H4_36656</name>
</gene>
<keyword evidence="6 7" id="KW-0472">Membrane</keyword>
<dbReference type="PROSITE" id="PS50928">
    <property type="entry name" value="ABC_TM1"/>
    <property type="match status" value="1"/>
</dbReference>
<feature type="non-terminal residue" evidence="9">
    <location>
        <position position="1"/>
    </location>
</feature>
<feature type="transmembrane region" description="Helical" evidence="7">
    <location>
        <begin position="173"/>
        <end position="197"/>
    </location>
</feature>
<feature type="transmembrane region" description="Helical" evidence="7">
    <location>
        <begin position="234"/>
        <end position="253"/>
    </location>
</feature>
<feature type="transmembrane region" description="Helical" evidence="7">
    <location>
        <begin position="130"/>
        <end position="152"/>
    </location>
</feature>
<keyword evidence="4 7" id="KW-0812">Transmembrane</keyword>
<dbReference type="InterPro" id="IPR035906">
    <property type="entry name" value="MetI-like_sf"/>
</dbReference>
<evidence type="ECO:0000256" key="1">
    <source>
        <dbReference type="ARBA" id="ARBA00004651"/>
    </source>
</evidence>
<dbReference type="SUPFAM" id="SSF161098">
    <property type="entry name" value="MetI-like"/>
    <property type="match status" value="1"/>
</dbReference>
<evidence type="ECO:0000256" key="6">
    <source>
        <dbReference type="ARBA" id="ARBA00023136"/>
    </source>
</evidence>
<sequence length="268" mass="30495">IAIFTIMLLIAMTSIYFLSFMIINSFKTQTDYILSPLALPKEINFSNYEMMYKSYNIVKLFANSLIIVSSAIFIEILLCSLAAYAFAKTKFKGKNLMFLFFISMMIIPFQVLMLPLYMMFAKINLINTRISLIIIYSAVLIPFALYFLTTNFRRIPNEVMESAKIDGASYFRIYWSIILPIGKSALITLFILDYVWIWNELVLGLIFLQSEEIKTVTVAAATILGNRYSFNQPLLLTGLFLSCLPILILYSFAARFIMKGTAAGAVKG</sequence>
<protein>
    <recommendedName>
        <fullName evidence="8">ABC transmembrane type-1 domain-containing protein</fullName>
    </recommendedName>
</protein>
<keyword evidence="3" id="KW-1003">Cell membrane</keyword>
<dbReference type="InterPro" id="IPR000515">
    <property type="entry name" value="MetI-like"/>
</dbReference>
<evidence type="ECO:0000256" key="4">
    <source>
        <dbReference type="ARBA" id="ARBA00022692"/>
    </source>
</evidence>
<feature type="transmembrane region" description="Helical" evidence="7">
    <location>
        <begin position="60"/>
        <end position="86"/>
    </location>
</feature>
<keyword evidence="2" id="KW-0813">Transport</keyword>
<organism evidence="9">
    <name type="scientific">marine sediment metagenome</name>
    <dbReference type="NCBI Taxonomy" id="412755"/>
    <lineage>
        <taxon>unclassified sequences</taxon>
        <taxon>metagenomes</taxon>
        <taxon>ecological metagenomes</taxon>
    </lineage>
</organism>
<evidence type="ECO:0000256" key="3">
    <source>
        <dbReference type="ARBA" id="ARBA00022475"/>
    </source>
</evidence>
<comment type="caution">
    <text evidence="9">The sequence shown here is derived from an EMBL/GenBank/DDBJ whole genome shotgun (WGS) entry which is preliminary data.</text>
</comment>
<feature type="domain" description="ABC transmembrane type-1" evidence="8">
    <location>
        <begin position="61"/>
        <end position="253"/>
    </location>
</feature>
<reference evidence="9" key="1">
    <citation type="journal article" date="2014" name="Front. Microbiol.">
        <title>High frequency of phylogenetically diverse reductive dehalogenase-homologous genes in deep subseafloor sedimentary metagenomes.</title>
        <authorList>
            <person name="Kawai M."/>
            <person name="Futagami T."/>
            <person name="Toyoda A."/>
            <person name="Takaki Y."/>
            <person name="Nishi S."/>
            <person name="Hori S."/>
            <person name="Arai W."/>
            <person name="Tsubouchi T."/>
            <person name="Morono Y."/>
            <person name="Uchiyama I."/>
            <person name="Ito T."/>
            <person name="Fujiyama A."/>
            <person name="Inagaki F."/>
            <person name="Takami H."/>
        </authorList>
    </citation>
    <scope>NUCLEOTIDE SEQUENCE</scope>
    <source>
        <strain evidence="9">Expedition CK06-06</strain>
    </source>
</reference>
<evidence type="ECO:0000256" key="7">
    <source>
        <dbReference type="SAM" id="Phobius"/>
    </source>
</evidence>
<dbReference type="PANTHER" id="PTHR43744:SF8">
    <property type="entry name" value="SN-GLYCEROL-3-PHOSPHATE TRANSPORT SYSTEM PERMEASE PROTEIN UGPE"/>
    <property type="match status" value="1"/>
</dbReference>